<protein>
    <submittedName>
        <fullName evidence="2">Uncharacterized protein</fullName>
    </submittedName>
</protein>
<reference evidence="2 3" key="1">
    <citation type="submission" date="2019-02" db="EMBL/GenBank/DDBJ databases">
        <title>Genomic Encyclopedia of Type Strains, Phase IV (KMG-IV): sequencing the most valuable type-strain genomes for metagenomic binning, comparative biology and taxonomic classification.</title>
        <authorList>
            <person name="Goeker M."/>
        </authorList>
    </citation>
    <scope>NUCLEOTIDE SEQUENCE [LARGE SCALE GENOMIC DNA]</scope>
    <source>
        <strain evidence="2 3">DSM 23814</strain>
    </source>
</reference>
<evidence type="ECO:0000313" key="3">
    <source>
        <dbReference type="Proteomes" id="UP000293398"/>
    </source>
</evidence>
<feature type="region of interest" description="Disordered" evidence="1">
    <location>
        <begin position="157"/>
        <end position="177"/>
    </location>
</feature>
<dbReference type="OrthoDB" id="5123270at2"/>
<accession>A0A4Q7VFR7</accession>
<dbReference type="AlphaFoldDB" id="A0A4Q7VFR7"/>
<gene>
    <name evidence="2" type="ORF">EV681_3142</name>
</gene>
<keyword evidence="3" id="KW-1185">Reference proteome</keyword>
<evidence type="ECO:0000313" key="2">
    <source>
        <dbReference type="EMBL" id="RZT94718.1"/>
    </source>
</evidence>
<sequence>MPLNYQNLDPQTRAYMLSEIAHDVFEKTLYISTRLAEVGAQNWAALLTESAEQHDDAWLANEIQRRGYLRTHEERRKSTGGTTTVKVPVTAHTTLAEGEFNRFYVRGLCQSVLKNGGDRLVAYRARHSSNPRPESDAIVGREFSPTSLLADLRTSTGVEPALGVPPGPNSGLSVRIP</sequence>
<evidence type="ECO:0000256" key="1">
    <source>
        <dbReference type="SAM" id="MobiDB-lite"/>
    </source>
</evidence>
<name>A0A4Q7VFR7_9BURK</name>
<comment type="caution">
    <text evidence="2">The sequence shown here is derived from an EMBL/GenBank/DDBJ whole genome shotgun (WGS) entry which is preliminary data.</text>
</comment>
<dbReference type="EMBL" id="SHKO01000002">
    <property type="protein sequence ID" value="RZT94718.1"/>
    <property type="molecule type" value="Genomic_DNA"/>
</dbReference>
<organism evidence="2 3">
    <name type="scientific">Advenella incenata</name>
    <dbReference type="NCBI Taxonomy" id="267800"/>
    <lineage>
        <taxon>Bacteria</taxon>
        <taxon>Pseudomonadati</taxon>
        <taxon>Pseudomonadota</taxon>
        <taxon>Betaproteobacteria</taxon>
        <taxon>Burkholderiales</taxon>
        <taxon>Alcaligenaceae</taxon>
    </lineage>
</organism>
<dbReference type="Proteomes" id="UP000293398">
    <property type="component" value="Unassembled WGS sequence"/>
</dbReference>
<proteinExistence type="predicted"/>